<keyword evidence="3" id="KW-0808">Transferase</keyword>
<keyword evidence="6" id="KW-0479">Metal-binding</keyword>
<proteinExistence type="predicted"/>
<dbReference type="PIRSF" id="PIRSF000699">
    <property type="entry name" value="PTS_IILac_III"/>
    <property type="match status" value="1"/>
</dbReference>
<keyword evidence="4" id="KW-0598">Phosphotransferase system</keyword>
<feature type="modified residue" description="Phosphohistidine; by HPr" evidence="7">
    <location>
        <position position="75"/>
    </location>
</feature>
<evidence type="ECO:0000256" key="3">
    <source>
        <dbReference type="ARBA" id="ARBA00022679"/>
    </source>
</evidence>
<evidence type="ECO:0000256" key="1">
    <source>
        <dbReference type="ARBA" id="ARBA00022448"/>
    </source>
</evidence>
<dbReference type="RefSeq" id="WP_118277282.1">
    <property type="nucleotide sequence ID" value="NZ_AP019695.1"/>
</dbReference>
<protein>
    <submittedName>
        <fullName evidence="9">PTS cellobiose transporter subunit IIA</fullName>
    </submittedName>
</protein>
<dbReference type="PANTHER" id="PTHR34382">
    <property type="entry name" value="PTS SYSTEM N,N'-DIACETYLCHITOBIOSE-SPECIFIC EIIA COMPONENT"/>
    <property type="match status" value="1"/>
</dbReference>
<organism evidence="9 10">
    <name type="scientific">Amedibacterium intestinale</name>
    <dbReference type="NCBI Taxonomy" id="2583452"/>
    <lineage>
        <taxon>Bacteria</taxon>
        <taxon>Bacillati</taxon>
        <taxon>Bacillota</taxon>
        <taxon>Erysipelotrichia</taxon>
        <taxon>Erysipelotrichales</taxon>
        <taxon>Erysipelotrichaceae</taxon>
        <taxon>Amedibacterium</taxon>
    </lineage>
</organism>
<evidence type="ECO:0000256" key="5">
    <source>
        <dbReference type="PIRSR" id="PIRSR000699-1"/>
    </source>
</evidence>
<dbReference type="InterPro" id="IPR003188">
    <property type="entry name" value="PTS_IIA_lac/cel"/>
</dbReference>
<evidence type="ECO:0000313" key="9">
    <source>
        <dbReference type="EMBL" id="BBK23238.1"/>
    </source>
</evidence>
<dbReference type="GO" id="GO:0009401">
    <property type="term" value="P:phosphoenolpyruvate-dependent sugar phosphotransferase system"/>
    <property type="evidence" value="ECO:0007669"/>
    <property type="project" value="UniProtKB-KW"/>
</dbReference>
<gene>
    <name evidence="9" type="primary">celC_2</name>
    <name evidence="9" type="ORF">Aargi30884_21410</name>
</gene>
<evidence type="ECO:0000256" key="4">
    <source>
        <dbReference type="ARBA" id="ARBA00022683"/>
    </source>
</evidence>
<feature type="coiled-coil region" evidence="8">
    <location>
        <begin position="22"/>
        <end position="60"/>
    </location>
</feature>
<keyword evidence="6" id="KW-0460">Magnesium</keyword>
<feature type="active site" description="Tele-phosphohistidine intermediate" evidence="5">
    <location>
        <position position="75"/>
    </location>
</feature>
<dbReference type="InterPro" id="IPR036542">
    <property type="entry name" value="PTS_IIA_lac/cel_sf"/>
</dbReference>
<keyword evidence="2" id="KW-0762">Sugar transport</keyword>
<dbReference type="Gene3D" id="1.20.58.80">
    <property type="entry name" value="Phosphotransferase system, lactose/cellobiose-type IIA subunit"/>
    <property type="match status" value="1"/>
</dbReference>
<evidence type="ECO:0000256" key="8">
    <source>
        <dbReference type="SAM" id="Coils"/>
    </source>
</evidence>
<sequence length="103" mass="11744">MDNEQKSFQLILHSGNARSLAHEALQLIKEEKKEEANNKMKEAKKELLEAQKLHAQMLRDMANSEEIKVDLLLIHAEDHVSGSQNCLDMAAEVIAIYERFGDK</sequence>
<comment type="cofactor">
    <cofactor evidence="6">
        <name>Mg(2+)</name>
        <dbReference type="ChEBI" id="CHEBI:18420"/>
    </cofactor>
    <text evidence="6">Binds 1 Mg(2+) ion per trimer.</text>
</comment>
<evidence type="ECO:0000256" key="7">
    <source>
        <dbReference type="PROSITE-ProRule" id="PRU00418"/>
    </source>
</evidence>
<name>A0A6N4TK88_9FIRM</name>
<dbReference type="AlphaFoldDB" id="A0A6N4TK88"/>
<feature type="binding site" evidence="6">
    <location>
        <position position="78"/>
    </location>
    <ligand>
        <name>Mg(2+)</name>
        <dbReference type="ChEBI" id="CHEBI:18420"/>
        <note>ligand shared between all trimeric partners</note>
    </ligand>
</feature>
<dbReference type="EMBL" id="AP019695">
    <property type="protein sequence ID" value="BBK23238.1"/>
    <property type="molecule type" value="Genomic_DNA"/>
</dbReference>
<dbReference type="GO" id="GO:0046872">
    <property type="term" value="F:metal ion binding"/>
    <property type="evidence" value="ECO:0007669"/>
    <property type="project" value="UniProtKB-KW"/>
</dbReference>
<accession>A0A6N4TK88</accession>
<dbReference type="Pfam" id="PF02255">
    <property type="entry name" value="PTS_IIA"/>
    <property type="match status" value="1"/>
</dbReference>
<keyword evidence="1" id="KW-0813">Transport</keyword>
<reference evidence="10" key="1">
    <citation type="submission" date="2019-05" db="EMBL/GenBank/DDBJ databases">
        <title>Complete genome sequencing of Absiella argi strain JCM 30884.</title>
        <authorList>
            <person name="Sakamoto M."/>
            <person name="Murakami T."/>
            <person name="Mori H."/>
        </authorList>
    </citation>
    <scope>NUCLEOTIDE SEQUENCE [LARGE SCALE GENOMIC DNA]</scope>
    <source>
        <strain evidence="10">JCM 30884</strain>
    </source>
</reference>
<evidence type="ECO:0000256" key="6">
    <source>
        <dbReference type="PIRSR" id="PIRSR000699-2"/>
    </source>
</evidence>
<evidence type="ECO:0000313" key="10">
    <source>
        <dbReference type="Proteomes" id="UP000464754"/>
    </source>
</evidence>
<dbReference type="Proteomes" id="UP000464754">
    <property type="component" value="Chromosome"/>
</dbReference>
<evidence type="ECO:0000256" key="2">
    <source>
        <dbReference type="ARBA" id="ARBA00022597"/>
    </source>
</evidence>
<dbReference type="SUPFAM" id="SSF46973">
    <property type="entry name" value="Enzyme IIa from lactose specific PTS, IIa-lac"/>
    <property type="match status" value="1"/>
</dbReference>
<keyword evidence="10" id="KW-1185">Reference proteome</keyword>
<dbReference type="GO" id="GO:0016740">
    <property type="term" value="F:transferase activity"/>
    <property type="evidence" value="ECO:0007669"/>
    <property type="project" value="UniProtKB-KW"/>
</dbReference>
<dbReference type="PROSITE" id="PS51095">
    <property type="entry name" value="PTS_EIIA_TYPE_3"/>
    <property type="match status" value="1"/>
</dbReference>
<dbReference type="PANTHER" id="PTHR34382:SF7">
    <property type="entry name" value="PTS SYSTEM N,N'-DIACETYLCHITOBIOSE-SPECIFIC EIIA COMPONENT"/>
    <property type="match status" value="1"/>
</dbReference>
<keyword evidence="8" id="KW-0175">Coiled coil</keyword>
<dbReference type="KEGG" id="aarg:Aargi30884_21410"/>